<dbReference type="NCBIfam" id="TIGR01007">
    <property type="entry name" value="eps_fam"/>
    <property type="match status" value="1"/>
</dbReference>
<evidence type="ECO:0000256" key="7">
    <source>
        <dbReference type="ARBA" id="ARBA00022679"/>
    </source>
</evidence>
<protein>
    <recommendedName>
        <fullName evidence="4">non-specific protein-tyrosine kinase</fullName>
        <ecNumber evidence="4">2.7.10.2</ecNumber>
    </recommendedName>
</protein>
<feature type="transmembrane region" description="Helical" evidence="16">
    <location>
        <begin position="494"/>
        <end position="514"/>
    </location>
</feature>
<keyword evidence="21" id="KW-1185">Reference proteome</keyword>
<evidence type="ECO:0000256" key="10">
    <source>
        <dbReference type="ARBA" id="ARBA00022777"/>
    </source>
</evidence>
<evidence type="ECO:0000259" key="17">
    <source>
        <dbReference type="Pfam" id="PF02706"/>
    </source>
</evidence>
<dbReference type="InterPro" id="IPR003856">
    <property type="entry name" value="LPS_length_determ_N"/>
</dbReference>
<accession>A0A086BKC0</accession>
<dbReference type="SUPFAM" id="SSF52540">
    <property type="entry name" value="P-loop containing nucleoside triphosphate hydrolases"/>
    <property type="match status" value="1"/>
</dbReference>
<gene>
    <name evidence="20" type="ORF">IQ37_06185</name>
</gene>
<evidence type="ECO:0000256" key="2">
    <source>
        <dbReference type="ARBA" id="ARBA00007316"/>
    </source>
</evidence>
<evidence type="ECO:0000256" key="12">
    <source>
        <dbReference type="ARBA" id="ARBA00022989"/>
    </source>
</evidence>
<comment type="catalytic activity">
    <reaction evidence="15">
        <text>L-tyrosyl-[protein] + ATP = O-phospho-L-tyrosyl-[protein] + ADP + H(+)</text>
        <dbReference type="Rhea" id="RHEA:10596"/>
        <dbReference type="Rhea" id="RHEA-COMP:10136"/>
        <dbReference type="Rhea" id="RHEA-COMP:20101"/>
        <dbReference type="ChEBI" id="CHEBI:15378"/>
        <dbReference type="ChEBI" id="CHEBI:30616"/>
        <dbReference type="ChEBI" id="CHEBI:46858"/>
        <dbReference type="ChEBI" id="CHEBI:61978"/>
        <dbReference type="ChEBI" id="CHEBI:456216"/>
        <dbReference type="EC" id="2.7.10.2"/>
    </reaction>
</comment>
<evidence type="ECO:0000313" key="21">
    <source>
        <dbReference type="Proteomes" id="UP000028709"/>
    </source>
</evidence>
<sequence length="781" mass="89173">MDKNNNKEFDPKEIISPFIRRWLWFLVSFIITIFLAILYIKSSQTVYKVQTSVLIKDAKKMSSASGDFGVLQSLGGFSGMATNSIENEIEIFKSKNIIYDVLKEYNFQTSLFQKGTFHDVELYGNTSPYIFRIINEKQQAESPKKPIDVKVDGNKIVLSSKEWGKNIEGSFDRTISLPFANIIISKNPSFKLSQLKNKSLSDLYFKYSTFEETVDSFQEDLHVDLVDKESTVLALSVNYPVAQKGKDFLNTVVKQYNFYNINDKNIESQKTKDFIDDRIVLISKQLGDVESQKEKFKSDKNIIDLATEAQIDLGMKEKSKAKMLDLETQLELNNTLQSYLTTKTIEDILPINVGLESNAAKEGIQEYNVLVLTRNKLMENATVNNPLVKDLENQLKDLKFSIKESINKNISALNLYKRKATGEFSDSRQKIDRIPNQERLFRSIERQQQIKENLYLLLLQKREEAAISMAITADKARVIDKAFVFKKPVSPKKVVTLFIALVLGFIIPFLIIYIKELLNNKILSRKDISKHSVVPLLGEIPSLKNNENHLVQNNDLSSLAESFRILMTNLKYLMQPKQSAHKIMITSSVKGEGKTLISVNLALVLSSSNKKVLVIGSDIRNPQLQRYNPQMKSAKGLSEYLYGEVTDVNTIVHPSGFHKNCDFIYSGIIPPNPADLLSNGKYKELVSHFESEYDFIIMDTAPLMPVTDSFLIIDNADLLVYVIRSNYSEISYLEFVNNNIASNKIKNVAFVLNDVDRDNFGYGNQYGYGYNATERKWWQRK</sequence>
<evidence type="ECO:0000256" key="3">
    <source>
        <dbReference type="ARBA" id="ARBA00008883"/>
    </source>
</evidence>
<dbReference type="Gene3D" id="3.40.50.300">
    <property type="entry name" value="P-loop containing nucleotide triphosphate hydrolases"/>
    <property type="match status" value="1"/>
</dbReference>
<evidence type="ECO:0000256" key="1">
    <source>
        <dbReference type="ARBA" id="ARBA00004429"/>
    </source>
</evidence>
<evidence type="ECO:0000256" key="14">
    <source>
        <dbReference type="ARBA" id="ARBA00023137"/>
    </source>
</evidence>
<dbReference type="GO" id="GO:0005524">
    <property type="term" value="F:ATP binding"/>
    <property type="evidence" value="ECO:0007669"/>
    <property type="project" value="UniProtKB-KW"/>
</dbReference>
<feature type="domain" description="Tyrosine-protein kinase G-rich" evidence="19">
    <location>
        <begin position="437"/>
        <end position="516"/>
    </location>
</feature>
<dbReference type="PANTHER" id="PTHR32309">
    <property type="entry name" value="TYROSINE-PROTEIN KINASE"/>
    <property type="match status" value="1"/>
</dbReference>
<keyword evidence="7" id="KW-0808">Transferase</keyword>
<evidence type="ECO:0000256" key="9">
    <source>
        <dbReference type="ARBA" id="ARBA00022741"/>
    </source>
</evidence>
<evidence type="ECO:0000256" key="6">
    <source>
        <dbReference type="ARBA" id="ARBA00022519"/>
    </source>
</evidence>
<dbReference type="InterPro" id="IPR025669">
    <property type="entry name" value="AAA_dom"/>
</dbReference>
<dbReference type="PANTHER" id="PTHR32309:SF13">
    <property type="entry name" value="FERRIC ENTEROBACTIN TRANSPORT PROTEIN FEPE"/>
    <property type="match status" value="1"/>
</dbReference>
<dbReference type="InterPro" id="IPR027417">
    <property type="entry name" value="P-loop_NTPase"/>
</dbReference>
<dbReference type="eggNOG" id="COG3206">
    <property type="taxonomic scope" value="Bacteria"/>
</dbReference>
<organism evidence="20 21">
    <name type="scientific">Chryseobacterium piperi</name>
    <dbReference type="NCBI Taxonomy" id="558152"/>
    <lineage>
        <taxon>Bacteria</taxon>
        <taxon>Pseudomonadati</taxon>
        <taxon>Bacteroidota</taxon>
        <taxon>Flavobacteriia</taxon>
        <taxon>Flavobacteriales</taxon>
        <taxon>Weeksellaceae</taxon>
        <taxon>Chryseobacterium group</taxon>
        <taxon>Chryseobacterium</taxon>
    </lineage>
</organism>
<comment type="similarity">
    <text evidence="3">Belongs to the etk/wzc family.</text>
</comment>
<comment type="caution">
    <text evidence="20">The sequence shown here is derived from an EMBL/GenBank/DDBJ whole genome shotgun (WGS) entry which is preliminary data.</text>
</comment>
<evidence type="ECO:0000256" key="16">
    <source>
        <dbReference type="SAM" id="Phobius"/>
    </source>
</evidence>
<dbReference type="OrthoDB" id="9794577at2"/>
<feature type="domain" description="Polysaccharide chain length determinant N-terminal" evidence="17">
    <location>
        <begin position="8"/>
        <end position="104"/>
    </location>
</feature>
<comment type="similarity">
    <text evidence="2">Belongs to the CpsD/CapB family.</text>
</comment>
<dbReference type="EMBL" id="JPRJ01000007">
    <property type="protein sequence ID" value="KFF29384.1"/>
    <property type="molecule type" value="Genomic_DNA"/>
</dbReference>
<dbReference type="eggNOG" id="COG0489">
    <property type="taxonomic scope" value="Bacteria"/>
</dbReference>
<keyword evidence="6" id="KW-0997">Cell inner membrane</keyword>
<dbReference type="EC" id="2.7.10.2" evidence="4"/>
<comment type="subcellular location">
    <subcellularLocation>
        <location evidence="1">Cell inner membrane</location>
        <topology evidence="1">Multi-pass membrane protein</topology>
    </subcellularLocation>
</comment>
<dbReference type="RefSeq" id="WP_034682601.1">
    <property type="nucleotide sequence ID" value="NZ_CP023049.2"/>
</dbReference>
<dbReference type="KEGG" id="cpip:CJF12_19060"/>
<keyword evidence="10" id="KW-0418">Kinase</keyword>
<dbReference type="GO" id="GO:0005886">
    <property type="term" value="C:plasma membrane"/>
    <property type="evidence" value="ECO:0007669"/>
    <property type="project" value="UniProtKB-SubCell"/>
</dbReference>
<name>A0A086BKC0_9FLAO</name>
<evidence type="ECO:0000256" key="13">
    <source>
        <dbReference type="ARBA" id="ARBA00023136"/>
    </source>
</evidence>
<feature type="transmembrane region" description="Helical" evidence="16">
    <location>
        <begin position="21"/>
        <end position="40"/>
    </location>
</feature>
<evidence type="ECO:0000256" key="8">
    <source>
        <dbReference type="ARBA" id="ARBA00022692"/>
    </source>
</evidence>
<dbReference type="AlphaFoldDB" id="A0A086BKC0"/>
<dbReference type="STRING" id="558152.IQ37_06185"/>
<evidence type="ECO:0000256" key="15">
    <source>
        <dbReference type="ARBA" id="ARBA00051245"/>
    </source>
</evidence>
<keyword evidence="13 16" id="KW-0472">Membrane</keyword>
<evidence type="ECO:0000259" key="19">
    <source>
        <dbReference type="Pfam" id="PF13807"/>
    </source>
</evidence>
<dbReference type="Pfam" id="PF13807">
    <property type="entry name" value="GNVR"/>
    <property type="match status" value="1"/>
</dbReference>
<dbReference type="Pfam" id="PF02706">
    <property type="entry name" value="Wzz"/>
    <property type="match status" value="1"/>
</dbReference>
<evidence type="ECO:0000256" key="11">
    <source>
        <dbReference type="ARBA" id="ARBA00022840"/>
    </source>
</evidence>
<keyword evidence="9" id="KW-0547">Nucleotide-binding</keyword>
<dbReference type="GO" id="GO:0004715">
    <property type="term" value="F:non-membrane spanning protein tyrosine kinase activity"/>
    <property type="evidence" value="ECO:0007669"/>
    <property type="project" value="UniProtKB-EC"/>
</dbReference>
<dbReference type="InterPro" id="IPR005702">
    <property type="entry name" value="Wzc-like_C"/>
</dbReference>
<keyword evidence="5" id="KW-1003">Cell membrane</keyword>
<keyword evidence="14" id="KW-0829">Tyrosine-protein kinase</keyword>
<feature type="domain" description="AAA" evidence="18">
    <location>
        <begin position="583"/>
        <end position="727"/>
    </location>
</feature>
<keyword evidence="12 16" id="KW-1133">Transmembrane helix</keyword>
<dbReference type="Pfam" id="PF13614">
    <property type="entry name" value="AAA_31"/>
    <property type="match status" value="1"/>
</dbReference>
<dbReference type="CDD" id="cd05387">
    <property type="entry name" value="BY-kinase"/>
    <property type="match status" value="1"/>
</dbReference>
<keyword evidence="11" id="KW-0067">ATP-binding</keyword>
<evidence type="ECO:0000256" key="4">
    <source>
        <dbReference type="ARBA" id="ARBA00011903"/>
    </source>
</evidence>
<dbReference type="Proteomes" id="UP000028709">
    <property type="component" value="Unassembled WGS sequence"/>
</dbReference>
<evidence type="ECO:0000313" key="20">
    <source>
        <dbReference type="EMBL" id="KFF29384.1"/>
    </source>
</evidence>
<proteinExistence type="inferred from homology"/>
<evidence type="ECO:0000259" key="18">
    <source>
        <dbReference type="Pfam" id="PF13614"/>
    </source>
</evidence>
<dbReference type="InterPro" id="IPR050445">
    <property type="entry name" value="Bact_polysacc_biosynth/exp"/>
</dbReference>
<keyword evidence="8 16" id="KW-0812">Transmembrane</keyword>
<dbReference type="InterPro" id="IPR032807">
    <property type="entry name" value="GNVR"/>
</dbReference>
<evidence type="ECO:0000256" key="5">
    <source>
        <dbReference type="ARBA" id="ARBA00022475"/>
    </source>
</evidence>
<reference evidence="20 21" key="1">
    <citation type="submission" date="2014-07" db="EMBL/GenBank/DDBJ databases">
        <title>Genome of Chryseobacterium piperi CTM.</title>
        <authorList>
            <person name="Pipes S.E."/>
            <person name="Stropko S.J."/>
            <person name="Newman J.D."/>
        </authorList>
    </citation>
    <scope>NUCLEOTIDE SEQUENCE [LARGE SCALE GENOMIC DNA]</scope>
    <source>
        <strain evidence="20 21">CTM</strain>
    </source>
</reference>